<dbReference type="InterPro" id="IPR050287">
    <property type="entry name" value="MTA/SAH_deaminase"/>
</dbReference>
<dbReference type="AlphaFoldDB" id="A0A7C3EMN1"/>
<keyword evidence="1 3" id="KW-0378">Hydrolase</keyword>
<evidence type="ECO:0000313" key="3">
    <source>
        <dbReference type="EMBL" id="HFH30729.1"/>
    </source>
</evidence>
<dbReference type="InterPro" id="IPR017700">
    <property type="entry name" value="Aminohydrolase_SsnA"/>
</dbReference>
<accession>A0A7C3EMN1</accession>
<dbReference type="PANTHER" id="PTHR43794">
    <property type="entry name" value="AMINOHYDROLASE SSNA-RELATED"/>
    <property type="match status" value="1"/>
</dbReference>
<dbReference type="InterPro" id="IPR006680">
    <property type="entry name" value="Amidohydro-rel"/>
</dbReference>
<dbReference type="InterPro" id="IPR011059">
    <property type="entry name" value="Metal-dep_hydrolase_composite"/>
</dbReference>
<dbReference type="SUPFAM" id="SSF51338">
    <property type="entry name" value="Composite domain of metallo-dependent hydrolases"/>
    <property type="match status" value="1"/>
</dbReference>
<gene>
    <name evidence="3" type="primary">ssnA</name>
    <name evidence="3" type="ORF">ENS59_14670</name>
</gene>
<sequence length="445" mass="49111">MLVISGVKLLQLDPPLVSEPMDIAIEGSKILALGTQLTARYPDAEVYSPGGYVSPGLVCSHNHFYSALSRGLMVSIEPSKDFVQQLEHLWWRLDRALDEDIIRLSGLSGAAEALFSGVTAVIDHHASPSCIDGSLDMLREGFETTGLRGILCYETTDRNGLEGAAAGIRENERFALALDKEKKNCQKTGKPEPLVEAAIGAHAPFTIGEDTLEALAQVCKGTGRGLHIHAAEDRFDAVDSRYRFHQDIAFRLDDAQVLGPKTIIAHGLFISPEEIELCNERQVFLAHNPRSNMNNQVGYNQAIGAWKYPVLGTDGIGSDMIEEAKFAFFKHRDAGGSLWMDSFLAMLQRGNEILEQYFPGKRFGRIEAGYEADLTFWDYDPPTPLSAANLAGHGAFGLSSRYVRSTMVGGRFAVKDRRACFDAAGIAERSREQTKRLWQRMEDLK</sequence>
<organism evidence="3">
    <name type="scientific">Gracilinema caldarium</name>
    <dbReference type="NCBI Taxonomy" id="215591"/>
    <lineage>
        <taxon>Bacteria</taxon>
        <taxon>Pseudomonadati</taxon>
        <taxon>Spirochaetota</taxon>
        <taxon>Spirochaetia</taxon>
        <taxon>Spirochaetales</taxon>
        <taxon>Breznakiellaceae</taxon>
        <taxon>Gracilinema</taxon>
    </lineage>
</organism>
<dbReference type="Gene3D" id="2.30.40.10">
    <property type="entry name" value="Urease, subunit C, domain 1"/>
    <property type="match status" value="1"/>
</dbReference>
<dbReference type="Gene3D" id="3.20.20.140">
    <property type="entry name" value="Metal-dependent hydrolases"/>
    <property type="match status" value="1"/>
</dbReference>
<dbReference type="PANTHER" id="PTHR43794:SF11">
    <property type="entry name" value="AMIDOHYDROLASE-RELATED DOMAIN-CONTAINING PROTEIN"/>
    <property type="match status" value="1"/>
</dbReference>
<reference evidence="3" key="1">
    <citation type="journal article" date="2020" name="mSystems">
        <title>Genome- and Community-Level Interaction Insights into Carbon Utilization and Element Cycling Functions of Hydrothermarchaeota in Hydrothermal Sediment.</title>
        <authorList>
            <person name="Zhou Z."/>
            <person name="Liu Y."/>
            <person name="Xu W."/>
            <person name="Pan J."/>
            <person name="Luo Z.H."/>
            <person name="Li M."/>
        </authorList>
    </citation>
    <scope>NUCLEOTIDE SEQUENCE [LARGE SCALE GENOMIC DNA]</scope>
    <source>
        <strain evidence="3">SpSt-503</strain>
    </source>
</reference>
<name>A0A7C3EMN1_9SPIR</name>
<dbReference type="GO" id="GO:0016810">
    <property type="term" value="F:hydrolase activity, acting on carbon-nitrogen (but not peptide) bonds"/>
    <property type="evidence" value="ECO:0007669"/>
    <property type="project" value="InterPro"/>
</dbReference>
<protein>
    <submittedName>
        <fullName evidence="3">Putative aminohydrolase SsnA</fullName>
    </submittedName>
</protein>
<dbReference type="NCBIfam" id="TIGR03314">
    <property type="entry name" value="Se_ssnA"/>
    <property type="match status" value="1"/>
</dbReference>
<evidence type="ECO:0000259" key="2">
    <source>
        <dbReference type="Pfam" id="PF01979"/>
    </source>
</evidence>
<dbReference type="Pfam" id="PF01979">
    <property type="entry name" value="Amidohydro_1"/>
    <property type="match status" value="1"/>
</dbReference>
<evidence type="ECO:0000256" key="1">
    <source>
        <dbReference type="ARBA" id="ARBA00022801"/>
    </source>
</evidence>
<feature type="domain" description="Amidohydrolase-related" evidence="2">
    <location>
        <begin position="52"/>
        <end position="411"/>
    </location>
</feature>
<dbReference type="EMBL" id="DSVL01000451">
    <property type="protein sequence ID" value="HFH30729.1"/>
    <property type="molecule type" value="Genomic_DNA"/>
</dbReference>
<dbReference type="SUPFAM" id="SSF51556">
    <property type="entry name" value="Metallo-dependent hydrolases"/>
    <property type="match status" value="1"/>
</dbReference>
<dbReference type="NCBIfam" id="NF005540">
    <property type="entry name" value="PRK07203.1"/>
    <property type="match status" value="1"/>
</dbReference>
<dbReference type="InterPro" id="IPR032466">
    <property type="entry name" value="Metal_Hydrolase"/>
</dbReference>
<comment type="caution">
    <text evidence="3">The sequence shown here is derived from an EMBL/GenBank/DDBJ whole genome shotgun (WGS) entry which is preliminary data.</text>
</comment>
<proteinExistence type="predicted"/>